<keyword evidence="4" id="KW-0326">Glycosidase</keyword>
<organism evidence="8 9">
    <name type="scientific">Photobacterium gaetbulicola Gung47</name>
    <dbReference type="NCBI Taxonomy" id="658445"/>
    <lineage>
        <taxon>Bacteria</taxon>
        <taxon>Pseudomonadati</taxon>
        <taxon>Pseudomonadota</taxon>
        <taxon>Gammaproteobacteria</taxon>
        <taxon>Vibrionales</taxon>
        <taxon>Vibrionaceae</taxon>
        <taxon>Photobacterium</taxon>
    </lineage>
</organism>
<keyword evidence="2" id="KW-0378">Hydrolase</keyword>
<evidence type="ECO:0000259" key="7">
    <source>
        <dbReference type="Pfam" id="PF02927"/>
    </source>
</evidence>
<evidence type="ECO:0000256" key="1">
    <source>
        <dbReference type="ARBA" id="ARBA00007072"/>
    </source>
</evidence>
<dbReference type="Proteomes" id="UP000032303">
    <property type="component" value="Chromosome 2"/>
</dbReference>
<sequence length="577" mass="64930">MQLLINHLGYEQFGHKQAVVQTASVIDTQYAELLCANSHQPIMQLPLVACGPVDQWHTGLTYTIDFSALSKCGDYLMRVGEILSEPFAIAEGLLMTRTFSDVLHYFKSQRCGGKFDLADQAIPLLGTDTRVDVRGGWYDASGDVSKYLSHLSFSNYFNPQQTPMVVWNMLTAFEKLADEQSFAAFSRVRLLEEALYGADFLLNMQSPQGFFYTTVFDKWSKQTDQREICSYAHQSGDKSDDFQAGFRQGGGVTIAALAAASRVLRSSSARHIGYPAINSDAYLKAAVQGYWHLIEHNTQYLNDGTENIIDEYCALLAGVELFRAIGDDDFLIQARHWADRLAKRQCCDEQQQHFWSANHDGSRPYFHAAEAGLPVISLLQYLAIEPDSERRQRLGQVIANAVAFELDITHGVANPFGYPRQYTKPLNGQKAATFFIPHQNETGYWWQGENARLASLASMAFLAAGIPSCQPLRPQLKAYGQRLLDWQLGLNPFDISMLDGHGHNNPDYLPELGFFNARGGICNGITSGVDNEHDIAFNPPPHHQDMLQNWRWGEQWIPHAAWYLLAVTLQFKERHDD</sequence>
<dbReference type="InterPro" id="IPR012341">
    <property type="entry name" value="6hp_glycosidase-like_sf"/>
</dbReference>
<dbReference type="InterPro" id="IPR001701">
    <property type="entry name" value="Glyco_hydro_9"/>
</dbReference>
<evidence type="ECO:0000313" key="8">
    <source>
        <dbReference type="EMBL" id="AJR09916.1"/>
    </source>
</evidence>
<dbReference type="PANTHER" id="PTHR22298">
    <property type="entry name" value="ENDO-1,4-BETA-GLUCANASE"/>
    <property type="match status" value="1"/>
</dbReference>
<dbReference type="EMBL" id="CP005974">
    <property type="protein sequence ID" value="AJR09916.1"/>
    <property type="molecule type" value="Genomic_DNA"/>
</dbReference>
<dbReference type="CDD" id="cd02850">
    <property type="entry name" value="E_set_Cellulase_N"/>
    <property type="match status" value="1"/>
</dbReference>
<dbReference type="InterPro" id="IPR013783">
    <property type="entry name" value="Ig-like_fold"/>
</dbReference>
<evidence type="ECO:0000313" key="9">
    <source>
        <dbReference type="Proteomes" id="UP000032303"/>
    </source>
</evidence>
<dbReference type="AlphaFoldDB" id="A0A0C5WDU0"/>
<keyword evidence="5" id="KW-0624">Polysaccharide degradation</keyword>
<keyword evidence="9" id="KW-1185">Reference proteome</keyword>
<protein>
    <submittedName>
        <fullName evidence="8">Putative endoglucanase-related protein</fullName>
    </submittedName>
</protein>
<dbReference type="Pfam" id="PF02927">
    <property type="entry name" value="CelD_N"/>
    <property type="match status" value="1"/>
</dbReference>
<dbReference type="GO" id="GO:0008810">
    <property type="term" value="F:cellulase activity"/>
    <property type="evidence" value="ECO:0007669"/>
    <property type="project" value="InterPro"/>
</dbReference>
<dbReference type="InterPro" id="IPR008928">
    <property type="entry name" value="6-hairpin_glycosidase_sf"/>
</dbReference>
<dbReference type="SUPFAM" id="SSF48208">
    <property type="entry name" value="Six-hairpin glycosidases"/>
    <property type="match status" value="1"/>
</dbReference>
<feature type="domain" description="Cellulase Ig-like" evidence="7">
    <location>
        <begin position="3"/>
        <end position="81"/>
    </location>
</feature>
<dbReference type="Gene3D" id="2.60.40.10">
    <property type="entry name" value="Immunoglobulins"/>
    <property type="match status" value="1"/>
</dbReference>
<keyword evidence="3" id="KW-0119">Carbohydrate metabolism</keyword>
<dbReference type="Gene3D" id="1.50.10.10">
    <property type="match status" value="1"/>
</dbReference>
<dbReference type="HOGENOM" id="CLU_033791_0_0_6"/>
<proteinExistence type="inferred from homology"/>
<dbReference type="KEGG" id="pgb:H744_2c3274"/>
<dbReference type="InterPro" id="IPR014756">
    <property type="entry name" value="Ig_E-set"/>
</dbReference>
<evidence type="ECO:0000259" key="6">
    <source>
        <dbReference type="Pfam" id="PF00759"/>
    </source>
</evidence>
<dbReference type="InterPro" id="IPR004197">
    <property type="entry name" value="Cellulase_Ig-like"/>
</dbReference>
<dbReference type="PATRIC" id="fig|658445.3.peg.5350"/>
<reference evidence="8 9" key="1">
    <citation type="submission" date="2013-05" db="EMBL/GenBank/DDBJ databases">
        <title>Complete genome sequence of the lipase-producing bacterium Photobacterium gaetbulicola Gung47.</title>
        <authorList>
            <person name="Kim Y.-O."/>
        </authorList>
    </citation>
    <scope>NUCLEOTIDE SEQUENCE [LARGE SCALE GENOMIC DNA]</scope>
    <source>
        <strain evidence="8 9">Gung47</strain>
    </source>
</reference>
<evidence type="ECO:0000256" key="5">
    <source>
        <dbReference type="ARBA" id="ARBA00023326"/>
    </source>
</evidence>
<dbReference type="Pfam" id="PF00759">
    <property type="entry name" value="Glyco_hydro_9"/>
    <property type="match status" value="1"/>
</dbReference>
<feature type="domain" description="Glycoside hydrolase family 9" evidence="6">
    <location>
        <begin position="98"/>
        <end position="507"/>
    </location>
</feature>
<evidence type="ECO:0000256" key="3">
    <source>
        <dbReference type="ARBA" id="ARBA00023277"/>
    </source>
</evidence>
<evidence type="ECO:0000256" key="4">
    <source>
        <dbReference type="ARBA" id="ARBA00023295"/>
    </source>
</evidence>
<dbReference type="STRING" id="658445.H744_2c3274"/>
<dbReference type="SUPFAM" id="SSF81296">
    <property type="entry name" value="E set domains"/>
    <property type="match status" value="1"/>
</dbReference>
<accession>A0A0C5WDU0</accession>
<comment type="similarity">
    <text evidence="1">Belongs to the glycosyl hydrolase 9 (cellulase E) family.</text>
</comment>
<dbReference type="OrthoDB" id="9808897at2"/>
<evidence type="ECO:0000256" key="2">
    <source>
        <dbReference type="ARBA" id="ARBA00022801"/>
    </source>
</evidence>
<gene>
    <name evidence="8" type="ORF">H744_2c3274</name>
</gene>
<name>A0A0C5WDU0_9GAMM</name>
<dbReference type="GO" id="GO:0000272">
    <property type="term" value="P:polysaccharide catabolic process"/>
    <property type="evidence" value="ECO:0007669"/>
    <property type="project" value="UniProtKB-KW"/>
</dbReference>